<evidence type="ECO:0000313" key="3">
    <source>
        <dbReference type="EMBL" id="AAT77902.1"/>
    </source>
</evidence>
<proteinExistence type="predicted"/>
<feature type="compositionally biased region" description="Low complexity" evidence="1">
    <location>
        <begin position="168"/>
        <end position="191"/>
    </location>
</feature>
<reference evidence="3" key="1">
    <citation type="submission" date="2004-07" db="EMBL/GenBank/DDBJ databases">
        <authorList>
            <person name="Buell R."/>
        </authorList>
    </citation>
    <scope>NUCLEOTIDE SEQUENCE</scope>
</reference>
<evidence type="ECO:0000313" key="2">
    <source>
        <dbReference type="EMBL" id="AAP73847.1"/>
    </source>
</evidence>
<feature type="compositionally biased region" description="Low complexity" evidence="1">
    <location>
        <begin position="238"/>
        <end position="252"/>
    </location>
</feature>
<feature type="region of interest" description="Disordered" evidence="1">
    <location>
        <begin position="102"/>
        <end position="259"/>
    </location>
</feature>
<reference evidence="4" key="5">
    <citation type="journal article" date="2008" name="Nucleic Acids Res.">
        <title>The rice annotation project database (RAP-DB): 2008 update.</title>
        <authorList>
            <consortium name="The rice annotation project (RAP)"/>
        </authorList>
    </citation>
    <scope>GENOME REANNOTATION</scope>
    <source>
        <strain evidence="4">cv. Nipponbare</strain>
    </source>
</reference>
<dbReference type="AlphaFoldDB" id="Q6ATR9"/>
<sequence>MGQSDAVEIWRRAAASGSERRRWQAYGGRRRARRIVRQEEDYGRELTNEEEAALAARSVSRRGGRDAEAARHREGAAGEEGRERWCPELLVTRPRTHRLLRCSATDGNGESGTSSNKAATVVRRQWRGGTDIERSSARPAVTGDARAADAEDARSGEGGGSGGWNRTAGAQAGAVKVGAASWRSRPWPRRWQAVTPMVVGQKEKGRGKGGLDPCRNGKRRRERGVRQGEERESSCFSHSWTGAAWSGGAAAHDAGDARA</sequence>
<feature type="compositionally biased region" description="Basic and acidic residues" evidence="1">
    <location>
        <begin position="224"/>
        <end position="233"/>
    </location>
</feature>
<feature type="region of interest" description="Disordered" evidence="1">
    <location>
        <begin position="50"/>
        <end position="84"/>
    </location>
</feature>
<accession>Q6ATR9</accession>
<reference evidence="4" key="2">
    <citation type="journal article" date="2005" name="Nature">
        <title>The map-based sequence of the rice genome.</title>
        <authorList>
            <consortium name="International rice genome sequencing project (IRGSP)"/>
            <person name="Matsumoto T."/>
            <person name="Wu J."/>
            <person name="Kanamori H."/>
            <person name="Katayose Y."/>
            <person name="Fujisawa M."/>
            <person name="Namiki N."/>
            <person name="Mizuno H."/>
            <person name="Yamamoto K."/>
            <person name="Antonio B.A."/>
            <person name="Baba T."/>
            <person name="Sakata K."/>
            <person name="Nagamura Y."/>
            <person name="Aoki H."/>
            <person name="Arikawa K."/>
            <person name="Arita K."/>
            <person name="Bito T."/>
            <person name="Chiden Y."/>
            <person name="Fujitsuka N."/>
            <person name="Fukunaka R."/>
            <person name="Hamada M."/>
            <person name="Harada C."/>
            <person name="Hayashi A."/>
            <person name="Hijishita S."/>
            <person name="Honda M."/>
            <person name="Hosokawa S."/>
            <person name="Ichikawa Y."/>
            <person name="Idonuma A."/>
            <person name="Iijima M."/>
            <person name="Ikeda M."/>
            <person name="Ikeno M."/>
            <person name="Ito K."/>
            <person name="Ito S."/>
            <person name="Ito T."/>
            <person name="Ito Y."/>
            <person name="Ito Y."/>
            <person name="Iwabuchi A."/>
            <person name="Kamiya K."/>
            <person name="Karasawa W."/>
            <person name="Kurita K."/>
            <person name="Katagiri S."/>
            <person name="Kikuta A."/>
            <person name="Kobayashi H."/>
            <person name="Kobayashi N."/>
            <person name="Machita K."/>
            <person name="Maehara T."/>
            <person name="Masukawa M."/>
            <person name="Mizubayashi T."/>
            <person name="Mukai Y."/>
            <person name="Nagasaki H."/>
            <person name="Nagata Y."/>
            <person name="Naito S."/>
            <person name="Nakashima M."/>
            <person name="Nakama Y."/>
            <person name="Nakamichi Y."/>
            <person name="Nakamura M."/>
            <person name="Meguro A."/>
            <person name="Negishi M."/>
            <person name="Ohta I."/>
            <person name="Ohta T."/>
            <person name="Okamoto M."/>
            <person name="Ono N."/>
            <person name="Saji S."/>
            <person name="Sakaguchi M."/>
            <person name="Sakai K."/>
            <person name="Shibata M."/>
            <person name="Shimokawa T."/>
            <person name="Song J."/>
            <person name="Takazaki Y."/>
            <person name="Terasawa K."/>
            <person name="Tsugane M."/>
            <person name="Tsuji K."/>
            <person name="Ueda S."/>
            <person name="Waki K."/>
            <person name="Yamagata H."/>
            <person name="Yamamoto M."/>
            <person name="Yamamoto S."/>
            <person name="Yamane H."/>
            <person name="Yoshiki S."/>
            <person name="Yoshihara R."/>
            <person name="Yukawa K."/>
            <person name="Zhong H."/>
            <person name="Yano M."/>
            <person name="Yuan Q."/>
            <person name="Ouyang S."/>
            <person name="Liu J."/>
            <person name="Jones K.M."/>
            <person name="Gansberger K."/>
            <person name="Moffat K."/>
            <person name="Hill J."/>
            <person name="Bera J."/>
            <person name="Fadrosh D."/>
            <person name="Jin S."/>
            <person name="Johri S."/>
            <person name="Kim M."/>
            <person name="Overton L."/>
            <person name="Reardon M."/>
            <person name="Tsitrin T."/>
            <person name="Vuong H."/>
            <person name="Weaver B."/>
            <person name="Ciecko A."/>
            <person name="Tallon L."/>
            <person name="Jackson J."/>
            <person name="Pai G."/>
            <person name="Aken S.V."/>
            <person name="Utterback T."/>
            <person name="Reidmuller S."/>
            <person name="Feldblyum T."/>
            <person name="Hsiao J."/>
            <person name="Zismann V."/>
            <person name="Iobst S."/>
            <person name="de Vazeille A.R."/>
            <person name="Buell C.R."/>
            <person name="Ying K."/>
            <person name="Li Y."/>
            <person name="Lu T."/>
            <person name="Huang Y."/>
            <person name="Zhao Q."/>
            <person name="Feng Q."/>
            <person name="Zhang L."/>
            <person name="Zhu J."/>
            <person name="Weng Q."/>
            <person name="Mu J."/>
            <person name="Lu Y."/>
            <person name="Fan D."/>
            <person name="Liu Y."/>
            <person name="Guan J."/>
            <person name="Zhang Y."/>
            <person name="Yu S."/>
            <person name="Liu X."/>
            <person name="Zhang Y."/>
            <person name="Hong G."/>
            <person name="Han B."/>
            <person name="Choisne N."/>
            <person name="Demange N."/>
            <person name="Orjeda G."/>
            <person name="Samain S."/>
            <person name="Cattolico L."/>
            <person name="Pelletier E."/>
            <person name="Couloux A."/>
            <person name="Segurens B."/>
            <person name="Wincker P."/>
            <person name="D'Hont A."/>
            <person name="Scarpelli C."/>
            <person name="Weissenbach J."/>
            <person name="Salanoubat M."/>
            <person name="Quetier F."/>
            <person name="Yu Y."/>
            <person name="Kim H.R."/>
            <person name="Rambo T."/>
            <person name="Currie J."/>
            <person name="Collura K."/>
            <person name="Luo M."/>
            <person name="Yang T."/>
            <person name="Ammiraju J.S.S."/>
            <person name="Engler F."/>
            <person name="Soderlund C."/>
            <person name="Wing R.A."/>
            <person name="Palmer L.E."/>
            <person name="de la Bastide M."/>
            <person name="Spiegel L."/>
            <person name="Nascimento L."/>
            <person name="Zutavern T."/>
            <person name="O'Shaughnessy A."/>
            <person name="Dike S."/>
            <person name="Dedhia N."/>
            <person name="Preston R."/>
            <person name="Balija V."/>
            <person name="McCombie W.R."/>
            <person name="Chow T."/>
            <person name="Chen H."/>
            <person name="Chung M."/>
            <person name="Chen C."/>
            <person name="Shaw J."/>
            <person name="Wu H."/>
            <person name="Hsiao K."/>
            <person name="Chao Y."/>
            <person name="Chu M."/>
            <person name="Cheng C."/>
            <person name="Hour A."/>
            <person name="Lee P."/>
            <person name="Lin S."/>
            <person name="Lin Y."/>
            <person name="Liou J."/>
            <person name="Liu S."/>
            <person name="Hsing Y."/>
            <person name="Raghuvanshi S."/>
            <person name="Mohanty A."/>
            <person name="Bharti A.K."/>
            <person name="Gaur A."/>
            <person name="Gupta V."/>
            <person name="Kumar D."/>
            <person name="Ravi V."/>
            <person name="Vij S."/>
            <person name="Kapur A."/>
            <person name="Khurana P."/>
            <person name="Khurana P."/>
            <person name="Khurana J.P."/>
            <person name="Tyagi A.K."/>
            <person name="Gaikwad K."/>
            <person name="Singh A."/>
            <person name="Dalal V."/>
            <person name="Srivastava S."/>
            <person name="Dixit A."/>
            <person name="Pal A.K."/>
            <person name="Ghazi I.A."/>
            <person name="Yadav M."/>
            <person name="Pandit A."/>
            <person name="Bhargava A."/>
            <person name="Sureshbabu K."/>
            <person name="Batra K."/>
            <person name="Sharma T.R."/>
            <person name="Mohapatra T."/>
            <person name="Singh N.K."/>
            <person name="Messing J."/>
            <person name="Nelson A.B."/>
            <person name="Fuks G."/>
            <person name="Kavchok S."/>
            <person name="Keizer G."/>
            <person name="Linton E."/>
            <person name="Llaca V."/>
            <person name="Song R."/>
            <person name="Tanyolac B."/>
            <person name="Young S."/>
            <person name="Ho-Il K."/>
            <person name="Hahn J.H."/>
            <person name="Sangsakoo G."/>
            <person name="Vanavichit A."/>
            <person name="de Mattos Luiz.A.T."/>
            <person name="Zimmer P.D."/>
            <person name="Malone G."/>
            <person name="Dellagostin O."/>
            <person name="de Oliveira A.C."/>
            <person name="Bevan M."/>
            <person name="Bancroft I."/>
            <person name="Minx P."/>
            <person name="Cordum H."/>
            <person name="Wilson R."/>
            <person name="Cheng Z."/>
            <person name="Jin W."/>
            <person name="Jiang J."/>
            <person name="Leong S.A."/>
            <person name="Iwama H."/>
            <person name="Gojobori T."/>
            <person name="Itoh T."/>
            <person name="Niimura Y."/>
            <person name="Fujii Y."/>
            <person name="Habara T."/>
            <person name="Sakai H."/>
            <person name="Sato Y."/>
            <person name="Wilson G."/>
            <person name="Kumar K."/>
            <person name="McCouch S."/>
            <person name="Juretic N."/>
            <person name="Hoen D."/>
            <person name="Wright S."/>
            <person name="Bruskiewich R."/>
            <person name="Bureau T."/>
            <person name="Miyao A."/>
            <person name="Hirochika H."/>
            <person name="Nishikawa T."/>
            <person name="Kadowaki K."/>
            <person name="Sugiura M."/>
            <person name="Burr B."/>
            <person name="Sasaki T."/>
        </authorList>
    </citation>
    <scope>NUCLEOTIDE SEQUENCE [LARGE SCALE GENOMIC DNA]</scope>
    <source>
        <strain evidence="4">cv. Nipponbare</strain>
    </source>
</reference>
<evidence type="ECO:0000256" key="1">
    <source>
        <dbReference type="SAM" id="MobiDB-lite"/>
    </source>
</evidence>
<reference evidence="2" key="4">
    <citation type="submission" date="2006-01" db="EMBL/GenBank/DDBJ databases">
        <title>Oryza sativa chromosome 3 BAC OSJNBb0033J23 genomic sequence.</title>
        <authorList>
            <person name="Buell C.R."/>
            <person name="Yuan Q."/>
            <person name="Ouyang S."/>
            <person name="Liu J."/>
            <person name="Gansberger K."/>
            <person name="Jones K.M."/>
            <person name="Overton II L.L."/>
            <person name="Tsitrin T."/>
            <person name="Kim M.M."/>
            <person name="Bera J.J."/>
            <person name="Jin S.S."/>
            <person name="Fadrosh D.W."/>
            <person name="Tallon L.J."/>
            <person name="Koo H."/>
            <person name="Zismann V."/>
            <person name="Hsiao J."/>
            <person name="Blunt S."/>
            <person name="Vanaken S.S."/>
            <person name="Riedmuller S.B."/>
            <person name="Utterback T.T."/>
            <person name="Feldblyum T.V."/>
            <person name="Yang Q.Q."/>
            <person name="Haas B.J."/>
            <person name="Suh B.B."/>
            <person name="Peterson J.J."/>
            <person name="Quackenbush J."/>
            <person name="White O."/>
            <person name="Salzberg S.L."/>
            <person name="Fraser C.M."/>
        </authorList>
    </citation>
    <scope>NUCLEOTIDE SEQUENCE</scope>
</reference>
<feature type="compositionally biased region" description="Polar residues" evidence="1">
    <location>
        <begin position="105"/>
        <end position="118"/>
    </location>
</feature>
<feature type="compositionally biased region" description="Basic and acidic residues" evidence="1">
    <location>
        <begin position="146"/>
        <end position="155"/>
    </location>
</feature>
<dbReference type="Proteomes" id="UP000000763">
    <property type="component" value="Chromosome 3"/>
</dbReference>
<evidence type="ECO:0000313" key="4">
    <source>
        <dbReference type="Proteomes" id="UP000000763"/>
    </source>
</evidence>
<organism evidence="3 4">
    <name type="scientific">Oryza sativa subsp. japonica</name>
    <name type="common">Rice</name>
    <dbReference type="NCBI Taxonomy" id="39947"/>
    <lineage>
        <taxon>Eukaryota</taxon>
        <taxon>Viridiplantae</taxon>
        <taxon>Streptophyta</taxon>
        <taxon>Embryophyta</taxon>
        <taxon>Tracheophyta</taxon>
        <taxon>Spermatophyta</taxon>
        <taxon>Magnoliopsida</taxon>
        <taxon>Liliopsida</taxon>
        <taxon>Poales</taxon>
        <taxon>Poaceae</taxon>
        <taxon>BOP clade</taxon>
        <taxon>Oryzoideae</taxon>
        <taxon>Oryzeae</taxon>
        <taxon>Oryzinae</taxon>
        <taxon>Oryza</taxon>
        <taxon>Oryza sativa</taxon>
    </lineage>
</organism>
<feature type="compositionally biased region" description="Basic and acidic residues" evidence="1">
    <location>
        <begin position="63"/>
        <end position="84"/>
    </location>
</feature>
<dbReference type="EMBL" id="AC137507">
    <property type="protein sequence ID" value="AAP73847.1"/>
    <property type="molecule type" value="Genomic_DNA"/>
</dbReference>
<name>Q6ATR9_ORYSJ</name>
<dbReference type="EMBL" id="AC135595">
    <property type="protein sequence ID" value="AAT77902.1"/>
    <property type="molecule type" value="Genomic_DNA"/>
</dbReference>
<reference evidence="3" key="3">
    <citation type="submission" date="2006-01" db="EMBL/GenBank/DDBJ databases">
        <title>Oryza sativa chromosome 3 BAC OSJNBa0028F23 genomic sequence.</title>
        <authorList>
            <person name="Buell C.R."/>
            <person name="Yuan Q."/>
            <person name="Ouyang S."/>
            <person name="Liu J."/>
            <person name="Gansberger K."/>
            <person name="Jones K.M."/>
            <person name="Overton II L.L."/>
            <person name="Tsitrin T."/>
            <person name="Kim M.M."/>
            <person name="Bera J.J."/>
            <person name="Jin S.S."/>
            <person name="Fadrosh D.W."/>
            <person name="Tallon L.J."/>
            <person name="Koo H."/>
            <person name="Zismann V."/>
            <person name="Hsiao J."/>
            <person name="Blunt S."/>
            <person name="Vanaken S.S."/>
            <person name="Riedmuller S.B."/>
            <person name="Utterback T.T."/>
            <person name="Feldblyum T.V."/>
            <person name="Yang Q.Q."/>
            <person name="Haas B.J."/>
            <person name="Suh B.B."/>
            <person name="Peterson J.J."/>
            <person name="Quackenbush J."/>
            <person name="White O."/>
            <person name="Salzberg S.L."/>
            <person name="Fraser C.M."/>
        </authorList>
    </citation>
    <scope>NUCLEOTIDE SEQUENCE</scope>
</reference>
<protein>
    <submittedName>
        <fullName evidence="3">Uncharacterized protein</fullName>
    </submittedName>
</protein>
<gene>
    <name evidence="3" type="primary">OSJNBa0028F23.3</name>
    <name evidence="2" type="ORF">OSJNBb0033J23.5</name>
</gene>